<proteinExistence type="predicted"/>
<reference evidence="2 3" key="1">
    <citation type="submission" date="2021-03" db="EMBL/GenBank/DDBJ databases">
        <title>Genomic Encyclopedia of Type Strains, Phase IV (KMG-IV): sequencing the most valuable type-strain genomes for metagenomic binning, comparative biology and taxonomic classification.</title>
        <authorList>
            <person name="Goeker M."/>
        </authorList>
    </citation>
    <scope>NUCLEOTIDE SEQUENCE [LARGE SCALE GENOMIC DNA]</scope>
    <source>
        <strain evidence="2 3">DSM 27512</strain>
    </source>
</reference>
<evidence type="ECO:0000256" key="1">
    <source>
        <dbReference type="SAM" id="MobiDB-lite"/>
    </source>
</evidence>
<protein>
    <submittedName>
        <fullName evidence="2">Uncharacterized protein</fullName>
    </submittedName>
</protein>
<keyword evidence="3" id="KW-1185">Reference proteome</keyword>
<name>A0ABS4KND5_9FIRM</name>
<dbReference type="EMBL" id="JAGGLI010000035">
    <property type="protein sequence ID" value="MBP2028651.1"/>
    <property type="molecule type" value="Genomic_DNA"/>
</dbReference>
<comment type="caution">
    <text evidence="2">The sequence shown here is derived from an EMBL/GenBank/DDBJ whole genome shotgun (WGS) entry which is preliminary data.</text>
</comment>
<feature type="compositionally biased region" description="Polar residues" evidence="1">
    <location>
        <begin position="19"/>
        <end position="29"/>
    </location>
</feature>
<evidence type="ECO:0000313" key="3">
    <source>
        <dbReference type="Proteomes" id="UP001314903"/>
    </source>
</evidence>
<evidence type="ECO:0000313" key="2">
    <source>
        <dbReference type="EMBL" id="MBP2028651.1"/>
    </source>
</evidence>
<dbReference type="Proteomes" id="UP001314903">
    <property type="component" value="Unassembled WGS sequence"/>
</dbReference>
<organism evidence="2 3">
    <name type="scientific">Acetoanaerobium pronyense</name>
    <dbReference type="NCBI Taxonomy" id="1482736"/>
    <lineage>
        <taxon>Bacteria</taxon>
        <taxon>Bacillati</taxon>
        <taxon>Bacillota</taxon>
        <taxon>Clostridia</taxon>
        <taxon>Peptostreptococcales</taxon>
        <taxon>Filifactoraceae</taxon>
        <taxon>Acetoanaerobium</taxon>
    </lineage>
</organism>
<feature type="region of interest" description="Disordered" evidence="1">
    <location>
        <begin position="1"/>
        <end position="29"/>
    </location>
</feature>
<accession>A0ABS4KND5</accession>
<sequence length="29" mass="3068">MNHLIGTGGEYEKADESSGKISNVFLSSP</sequence>
<gene>
    <name evidence="2" type="ORF">J2Z35_002481</name>
</gene>